<feature type="domain" description="Type ISP restriction-modification enzyme LLaBIII C-terminal specificity" evidence="7">
    <location>
        <begin position="748"/>
        <end position="1089"/>
    </location>
</feature>
<feature type="domain" description="DNA methylase adenine-specific" evidence="6">
    <location>
        <begin position="343"/>
        <end position="637"/>
    </location>
</feature>
<dbReference type="PANTHER" id="PTHR33841">
    <property type="entry name" value="DNA METHYLTRANSFERASE YEEA-RELATED"/>
    <property type="match status" value="1"/>
</dbReference>
<evidence type="ECO:0000259" key="7">
    <source>
        <dbReference type="Pfam" id="PF18135"/>
    </source>
</evidence>
<dbReference type="InterPro" id="IPR029063">
    <property type="entry name" value="SAM-dependent_MTases_sf"/>
</dbReference>
<dbReference type="Gene3D" id="3.40.50.150">
    <property type="entry name" value="Vaccinia Virus protein VP39"/>
    <property type="match status" value="1"/>
</dbReference>
<evidence type="ECO:0000256" key="1">
    <source>
        <dbReference type="ARBA" id="ARBA00006594"/>
    </source>
</evidence>
<name>A0A975BNC0_9BACT</name>
<evidence type="ECO:0000313" key="9">
    <source>
        <dbReference type="Proteomes" id="UP000663722"/>
    </source>
</evidence>
<dbReference type="InterPro" id="IPR050953">
    <property type="entry name" value="N4_N6_ade-DNA_methylase"/>
</dbReference>
<dbReference type="EMBL" id="CP061800">
    <property type="protein sequence ID" value="QTA88179.1"/>
    <property type="molecule type" value="Genomic_DNA"/>
</dbReference>
<comment type="similarity">
    <text evidence="1">Belongs to the N(4)/N(6)-methyltransferase family.</text>
</comment>
<sequence length="1104" mass="128032">MTGIPIERITRIKSFPSLVKFLRDDLYWPLDAEDIEDLTFEYEPEELGIDPKIAVKIKEIKQLRPLAVSQPWGIFYISFEPKQLPVVVLRRILRALVIKKRQSSNPANLPAWKLHDLLFISSYGEEDQRAITFAHFREDSCGDLPTLQVIGWDSQDTPLHIDQCIQELDKLRFDGEFSPDQWREQWSSAFTLRHREVISTSKELAAELARLAGQIRRRVNAVLRVESRQGAMHRLFQAIQETLLHDLSEDQFADMFAQTIAYGLFSARCSRESGALVADNLTDMIPETNLFLRELLSTFFSIGGRKGKIDFDELGINDVVEMLRDANMEAVLGDFEDRNPSEDPVIHFYEGFLKQYDAQQKIKRGAFYTPRPVVSFIVRSVHEILRKDFGLEDGLADTTTWGEMTRQNREIKIPKGVSEDAPFVQILDPATGTGTFLVEVIDLIHKTMVEKWEAEGEDVRKRWNEYVPKHLLPRIYGFELMMAPYTIAHMKIALKLVETKYVFKFNEIIQIHLTNSLEEAKDTIPGYLEDFSPALAHEAKVANSVKKDARITVVVGNPPYSVSSCNNTSFLANLMKTYKNAVRNEKNIQPLSDDYIKFIRFTHWKIEKAGKGVIGLITNNSFIDGLIHRGMREELINTFNNIYILNLHGNTNRGDVCSDGSKDENVFDIKQGVSISFFVKKRKINIEKSSSYYSLKGLREKKSNFFHKNLVSSVQWERTDIAGPNFWFVRKKFDAEDKYYKDGISVIEIFNEYNNGIEFGRDNLFIDFEKNNLIDRINILFSGNYDNAFVEKYNVKDTSCFALLNRVSKYSYNEKNIYSTHYRPFDFRNAYYQLGIVRRPSYEIIKHFLNKKNIGLICVRQYVEDKNFNHCFITNTITDRRITVSNRGAGFIFPLYCYPDGEAFNIGKTENFNNRFSKLINSLYTFRPLTDQILAYIYAILHSPTYRNRYAEFLKIDFPRIPFTTKENLFLKLSDLGSELIGLHLLESEKLNKPITTFPVSGDNSITKVGEAKKQLKYMENGKGRLYINKTQYFDGLSEDVWNFHIGGYQVCHKWLYDRKKAKRRLSEEDITHYHKIVVALNETMRLMRQIDQVIDAHGGWPIQ</sequence>
<dbReference type="GO" id="GO:0009007">
    <property type="term" value="F:site-specific DNA-methyltransferase (adenine-specific) activity"/>
    <property type="evidence" value="ECO:0007669"/>
    <property type="project" value="UniProtKB-EC"/>
</dbReference>
<dbReference type="PRINTS" id="PR00507">
    <property type="entry name" value="N12N6MTFRASE"/>
</dbReference>
<dbReference type="GO" id="GO:0008170">
    <property type="term" value="F:N-methyltransferase activity"/>
    <property type="evidence" value="ECO:0007669"/>
    <property type="project" value="InterPro"/>
</dbReference>
<dbReference type="SUPFAM" id="SSF53335">
    <property type="entry name" value="S-adenosyl-L-methionine-dependent methyltransferases"/>
    <property type="match status" value="1"/>
</dbReference>
<comment type="catalytic activity">
    <reaction evidence="5">
        <text>a 2'-deoxyadenosine in DNA + S-adenosyl-L-methionine = an N(6)-methyl-2'-deoxyadenosine in DNA + S-adenosyl-L-homocysteine + H(+)</text>
        <dbReference type="Rhea" id="RHEA:15197"/>
        <dbReference type="Rhea" id="RHEA-COMP:12418"/>
        <dbReference type="Rhea" id="RHEA-COMP:12419"/>
        <dbReference type="ChEBI" id="CHEBI:15378"/>
        <dbReference type="ChEBI" id="CHEBI:57856"/>
        <dbReference type="ChEBI" id="CHEBI:59789"/>
        <dbReference type="ChEBI" id="CHEBI:90615"/>
        <dbReference type="ChEBI" id="CHEBI:90616"/>
        <dbReference type="EC" id="2.1.1.72"/>
    </reaction>
</comment>
<evidence type="ECO:0000256" key="3">
    <source>
        <dbReference type="ARBA" id="ARBA00022603"/>
    </source>
</evidence>
<dbReference type="InterPro" id="IPR003356">
    <property type="entry name" value="DNA_methylase_A-5"/>
</dbReference>
<gene>
    <name evidence="8" type="ORF">dnm_042200</name>
</gene>
<evidence type="ECO:0000259" key="6">
    <source>
        <dbReference type="Pfam" id="PF02384"/>
    </source>
</evidence>
<reference evidence="8" key="1">
    <citation type="journal article" date="2021" name="Microb. Physiol.">
        <title>Proteogenomic Insights into the Physiology of Marine, Sulfate-Reducing, Filamentous Desulfonema limicola and Desulfonema magnum.</title>
        <authorList>
            <person name="Schnaars V."/>
            <person name="Wohlbrand L."/>
            <person name="Scheve S."/>
            <person name="Hinrichs C."/>
            <person name="Reinhardt R."/>
            <person name="Rabus R."/>
        </authorList>
    </citation>
    <scope>NUCLEOTIDE SEQUENCE</scope>
    <source>
        <strain evidence="8">4be13</strain>
    </source>
</reference>
<evidence type="ECO:0000256" key="2">
    <source>
        <dbReference type="ARBA" id="ARBA00011900"/>
    </source>
</evidence>
<evidence type="ECO:0000313" key="8">
    <source>
        <dbReference type="EMBL" id="QTA88179.1"/>
    </source>
</evidence>
<dbReference type="Pfam" id="PF02384">
    <property type="entry name" value="N6_Mtase"/>
    <property type="match status" value="1"/>
</dbReference>
<proteinExistence type="inferred from homology"/>
<protein>
    <recommendedName>
        <fullName evidence="2">site-specific DNA-methyltransferase (adenine-specific)</fullName>
        <ecNumber evidence="2">2.1.1.72</ecNumber>
    </recommendedName>
</protein>
<dbReference type="KEGG" id="dmm:dnm_042200"/>
<dbReference type="PANTHER" id="PTHR33841:SF1">
    <property type="entry name" value="DNA METHYLTRANSFERASE A"/>
    <property type="match status" value="1"/>
</dbReference>
<evidence type="ECO:0000256" key="4">
    <source>
        <dbReference type="ARBA" id="ARBA00022679"/>
    </source>
</evidence>
<dbReference type="Proteomes" id="UP000663722">
    <property type="component" value="Chromosome"/>
</dbReference>
<dbReference type="InterPro" id="IPR041635">
    <property type="entry name" value="Type_ISP_LLaBIII_C"/>
</dbReference>
<dbReference type="EC" id="2.1.1.72" evidence="2"/>
<evidence type="ECO:0000256" key="5">
    <source>
        <dbReference type="ARBA" id="ARBA00047942"/>
    </source>
</evidence>
<keyword evidence="3 8" id="KW-0489">Methyltransferase</keyword>
<dbReference type="GO" id="GO:0032259">
    <property type="term" value="P:methylation"/>
    <property type="evidence" value="ECO:0007669"/>
    <property type="project" value="UniProtKB-KW"/>
</dbReference>
<accession>A0A975BNC0</accession>
<keyword evidence="9" id="KW-1185">Reference proteome</keyword>
<dbReference type="REBASE" id="488902">
    <property type="entry name" value="Dma2077ORF42200P"/>
</dbReference>
<dbReference type="AlphaFoldDB" id="A0A975BNC0"/>
<dbReference type="GO" id="GO:0003677">
    <property type="term" value="F:DNA binding"/>
    <property type="evidence" value="ECO:0007669"/>
    <property type="project" value="InterPro"/>
</dbReference>
<dbReference type="Pfam" id="PF18135">
    <property type="entry name" value="Type_ISP_C"/>
    <property type="match status" value="1"/>
</dbReference>
<keyword evidence="4" id="KW-0808">Transferase</keyword>
<organism evidence="8 9">
    <name type="scientific">Desulfonema magnum</name>
    <dbReference type="NCBI Taxonomy" id="45655"/>
    <lineage>
        <taxon>Bacteria</taxon>
        <taxon>Pseudomonadati</taxon>
        <taxon>Thermodesulfobacteriota</taxon>
        <taxon>Desulfobacteria</taxon>
        <taxon>Desulfobacterales</taxon>
        <taxon>Desulfococcaceae</taxon>
        <taxon>Desulfonema</taxon>
    </lineage>
</organism>